<keyword evidence="1" id="KW-1133">Transmembrane helix</keyword>
<dbReference type="AlphaFoldDB" id="A0A2K8GL65"/>
<feature type="transmembrane region" description="Helical" evidence="1">
    <location>
        <begin position="68"/>
        <end position="84"/>
    </location>
</feature>
<reference evidence="2" key="2">
    <citation type="journal article" date="2018" name="Front. Physiol.">
        <title>Dynamic Changes in Chemosensory Gene Expression during the Dendrolimus punctatus Mating Process.</title>
        <authorList>
            <person name="Zhang S.F."/>
            <person name="Zhang Z."/>
            <person name="Kong X.B."/>
            <person name="Wang H.B."/>
            <person name="Liu F."/>
        </authorList>
    </citation>
    <scope>NUCLEOTIDE SEQUENCE</scope>
</reference>
<protein>
    <submittedName>
        <fullName evidence="2">Antennal gustatory receptor 26</fullName>
    </submittedName>
</protein>
<feature type="transmembrane region" description="Helical" evidence="1">
    <location>
        <begin position="255"/>
        <end position="276"/>
    </location>
</feature>
<feature type="transmembrane region" description="Helical" evidence="1">
    <location>
        <begin position="36"/>
        <end position="56"/>
    </location>
</feature>
<name>A0A2K8GL65_9NEOP</name>
<feature type="transmembrane region" description="Helical" evidence="1">
    <location>
        <begin position="150"/>
        <end position="175"/>
    </location>
</feature>
<evidence type="ECO:0000256" key="1">
    <source>
        <dbReference type="SAM" id="Phobius"/>
    </source>
</evidence>
<gene>
    <name evidence="2" type="primary">GR26</name>
</gene>
<reference evidence="2" key="1">
    <citation type="submission" date="2016-11" db="EMBL/GenBank/DDBJ databases">
        <authorList>
            <person name="Jaros S."/>
            <person name="Januszkiewicz K."/>
            <person name="Wedrychowicz H."/>
        </authorList>
    </citation>
    <scope>NUCLEOTIDE SEQUENCE</scope>
</reference>
<evidence type="ECO:0000313" key="2">
    <source>
        <dbReference type="EMBL" id="ARO70537.1"/>
    </source>
</evidence>
<keyword evidence="1" id="KW-0812">Transmembrane</keyword>
<feature type="transmembrane region" description="Helical" evidence="1">
    <location>
        <begin position="115"/>
        <end position="138"/>
    </location>
</feature>
<sequence>MIKSKSKPRLVCNITPVLIMRYLFGFYVNFRVCKMITWLNRLLCICYASFLFMNIYNWNLFPRTLSKLWDLVEYFIFFLISFFGKDKFVEKYYEFNPTTDDLPTSKRLFSKFENVFNSFVVIVSCIKLLTVIPFCILAQSVCVYNIQSRVAHFIIAAAIFAAQVLPILVFGLLYYRVKGIRTFLETNGFDYSPKRRLSPSKYMRMYINVFEGWKEIDSSIKFVTLLMFLGTTPKTLLHLYSLLANMKEYGFDLRGLGWFTMYNLSRILCLIIPVMYVDLVMDEIQTIKVFILDKRFYCKYERLRAEIQEFLDYVNNQPLQFRICFIMPMNLQWIIMATSFCISTLMAILQINYNLSTPN</sequence>
<proteinExistence type="evidence at transcript level"/>
<organism evidence="2">
    <name type="scientific">Dendrolimus punctatus</name>
    <name type="common">masson pine moth</name>
    <dbReference type="NCBI Taxonomy" id="238572"/>
    <lineage>
        <taxon>Eukaryota</taxon>
        <taxon>Metazoa</taxon>
        <taxon>Ecdysozoa</taxon>
        <taxon>Arthropoda</taxon>
        <taxon>Hexapoda</taxon>
        <taxon>Insecta</taxon>
        <taxon>Pterygota</taxon>
        <taxon>Neoptera</taxon>
        <taxon>Endopterygota</taxon>
        <taxon>Lepidoptera</taxon>
        <taxon>Glossata</taxon>
        <taxon>Ditrysia</taxon>
        <taxon>Bombycoidea</taxon>
        <taxon>Lasiocampidae</taxon>
        <taxon>Dendrolimus</taxon>
    </lineage>
</organism>
<feature type="transmembrane region" description="Helical" evidence="1">
    <location>
        <begin position="12"/>
        <end position="30"/>
    </location>
</feature>
<keyword evidence="1" id="KW-0472">Membrane</keyword>
<feature type="transmembrane region" description="Helical" evidence="1">
    <location>
        <begin position="331"/>
        <end position="353"/>
    </location>
</feature>
<feature type="transmembrane region" description="Helical" evidence="1">
    <location>
        <begin position="222"/>
        <end position="243"/>
    </location>
</feature>
<accession>A0A2K8GL65</accession>
<keyword evidence="2" id="KW-0675">Receptor</keyword>
<dbReference type="EMBL" id="KY225525">
    <property type="protein sequence ID" value="ARO70537.1"/>
    <property type="molecule type" value="mRNA"/>
</dbReference>